<name>A0ABV9N2L1_9FLAO</name>
<reference evidence="4" key="1">
    <citation type="journal article" date="2019" name="Int. J. Syst. Evol. Microbiol.">
        <title>The Global Catalogue of Microorganisms (GCM) 10K type strain sequencing project: providing services to taxonomists for standard genome sequencing and annotation.</title>
        <authorList>
            <consortium name="The Broad Institute Genomics Platform"/>
            <consortium name="The Broad Institute Genome Sequencing Center for Infectious Disease"/>
            <person name="Wu L."/>
            <person name="Ma J."/>
        </authorList>
    </citation>
    <scope>NUCLEOTIDE SEQUENCE [LARGE SCALE GENOMIC DNA]</scope>
    <source>
        <strain evidence="4">CCUG 63682</strain>
    </source>
</reference>
<comment type="caution">
    <text evidence="3">The sequence shown here is derived from an EMBL/GenBank/DDBJ whole genome shotgun (WGS) entry which is preliminary data.</text>
</comment>
<feature type="compositionally biased region" description="Low complexity" evidence="1">
    <location>
        <begin position="240"/>
        <end position="282"/>
    </location>
</feature>
<sequence>MRIFLIFILLLFYNFSALSQADRSQTYNTTVPILPGDGNGFVGTVTMVYAFGNCFGDTVMAYGYKDLQLKEVKYKGQTYTPSALGLDNFNDPKLYTSLTRVDLSCSFNHITFNQKTLTYILDDYDLGCFGQTVTIASGNPEYNKNLGALGANFDKARFGMSITLADKIEALLKKDREAKEYRDIMVQVGNTTDLKEKLRLLKRAKKLASTTFDKLAVDNSIKQTEDAIENTKQEAKNSSKKSSSSSGLVLTSTSSKSKSTTKVPSKVSTVSSQSNSTSYSNSQYNAPSYNIQQSMYTNNKLYNNSFNEIDKAFSQLSDAIGSIMERKRKEREARERSRLLKEQRIKQEAQRKNNFYRRADKSIKEIKEIVNKRKQFFIANNAPTYTIDGSAFEPIYIIYAYTQKGYANYSDYASYPDIWNIGLKKEHATVYYSPVMAIFPFSNGTYPYFDDIKRNILNNHLTIDPNQYDIVFLDAQPSVDKIIKSLKESMSNAIYNHAFSSAVPSKEENIKFLNDKIIAATSSNYWGASNTVKGKKERIDYFGSSNTKKKTIDYFKPKDTTTTKTQQEYFKASQPKSKAKKDYWVKPNTKQDSTKSKNNI</sequence>
<feature type="signal peptide" evidence="2">
    <location>
        <begin position="1"/>
        <end position="21"/>
    </location>
</feature>
<proteinExistence type="predicted"/>
<feature type="compositionally biased region" description="Basic and acidic residues" evidence="1">
    <location>
        <begin position="228"/>
        <end position="237"/>
    </location>
</feature>
<dbReference type="RefSeq" id="WP_387960285.1">
    <property type="nucleotide sequence ID" value="NZ_JBHSGP010000004.1"/>
</dbReference>
<feature type="chain" id="PRO_5047225143" evidence="2">
    <location>
        <begin position="22"/>
        <end position="600"/>
    </location>
</feature>
<keyword evidence="2" id="KW-0732">Signal</keyword>
<feature type="region of interest" description="Disordered" evidence="1">
    <location>
        <begin position="562"/>
        <end position="600"/>
    </location>
</feature>
<dbReference type="Proteomes" id="UP001595953">
    <property type="component" value="Unassembled WGS sequence"/>
</dbReference>
<dbReference type="EMBL" id="JBHSGP010000004">
    <property type="protein sequence ID" value="MFC4721003.1"/>
    <property type="molecule type" value="Genomic_DNA"/>
</dbReference>
<evidence type="ECO:0000256" key="2">
    <source>
        <dbReference type="SAM" id="SignalP"/>
    </source>
</evidence>
<evidence type="ECO:0000256" key="1">
    <source>
        <dbReference type="SAM" id="MobiDB-lite"/>
    </source>
</evidence>
<organism evidence="3 4">
    <name type="scientific">Geojedonia litorea</name>
    <dbReference type="NCBI Taxonomy" id="1268269"/>
    <lineage>
        <taxon>Bacteria</taxon>
        <taxon>Pseudomonadati</taxon>
        <taxon>Bacteroidota</taxon>
        <taxon>Flavobacteriia</taxon>
        <taxon>Flavobacteriales</taxon>
        <taxon>Flavobacteriaceae</taxon>
        <taxon>Geojedonia</taxon>
    </lineage>
</organism>
<gene>
    <name evidence="3" type="ORF">ACFO5O_01615</name>
</gene>
<protein>
    <submittedName>
        <fullName evidence="3">Uncharacterized protein</fullName>
    </submittedName>
</protein>
<feature type="region of interest" description="Disordered" evidence="1">
    <location>
        <begin position="228"/>
        <end position="282"/>
    </location>
</feature>
<keyword evidence="4" id="KW-1185">Reference proteome</keyword>
<evidence type="ECO:0000313" key="4">
    <source>
        <dbReference type="Proteomes" id="UP001595953"/>
    </source>
</evidence>
<accession>A0ABV9N2L1</accession>
<feature type="compositionally biased region" description="Polar residues" evidence="1">
    <location>
        <begin position="588"/>
        <end position="600"/>
    </location>
</feature>
<evidence type="ECO:0000313" key="3">
    <source>
        <dbReference type="EMBL" id="MFC4721003.1"/>
    </source>
</evidence>